<gene>
    <name evidence="2" type="ORF">EYC82_03710</name>
</gene>
<feature type="transmembrane region" description="Helical" evidence="1">
    <location>
        <begin position="31"/>
        <end position="53"/>
    </location>
</feature>
<evidence type="ECO:0000256" key="1">
    <source>
        <dbReference type="SAM" id="Phobius"/>
    </source>
</evidence>
<keyword evidence="1" id="KW-0472">Membrane</keyword>
<name>A0ABT3T3P9_9GAMM</name>
<feature type="transmembrane region" description="Helical" evidence="1">
    <location>
        <begin position="60"/>
        <end position="77"/>
    </location>
</feature>
<dbReference type="Proteomes" id="UP001143304">
    <property type="component" value="Unassembled WGS sequence"/>
</dbReference>
<proteinExistence type="predicted"/>
<keyword evidence="1" id="KW-1133">Transmembrane helix</keyword>
<dbReference type="RefSeq" id="WP_279248207.1">
    <property type="nucleotide sequence ID" value="NZ_SHNO01000001.1"/>
</dbReference>
<evidence type="ECO:0000313" key="2">
    <source>
        <dbReference type="EMBL" id="MCX2976456.1"/>
    </source>
</evidence>
<sequence>MSRSQLLVAILLAAYFYLGLPATATLFYELYHVIGIGALYWAYSGFKAAGYFLGAYEYRVPVCLASAAVIVLVPVWVKKLFSTERTGQTNEERL</sequence>
<organism evidence="2 3">
    <name type="scientific">Candidatus Marimicrobium litorale</name>
    <dbReference type="NCBI Taxonomy" id="2518991"/>
    <lineage>
        <taxon>Bacteria</taxon>
        <taxon>Pseudomonadati</taxon>
        <taxon>Pseudomonadota</taxon>
        <taxon>Gammaproteobacteria</taxon>
        <taxon>Cellvibrionales</taxon>
        <taxon>Halieaceae</taxon>
        <taxon>Marimicrobium</taxon>
    </lineage>
</organism>
<keyword evidence="3" id="KW-1185">Reference proteome</keyword>
<comment type="caution">
    <text evidence="2">The sequence shown here is derived from an EMBL/GenBank/DDBJ whole genome shotgun (WGS) entry which is preliminary data.</text>
</comment>
<evidence type="ECO:0000313" key="3">
    <source>
        <dbReference type="Proteomes" id="UP001143304"/>
    </source>
</evidence>
<keyword evidence="1" id="KW-0812">Transmembrane</keyword>
<protein>
    <submittedName>
        <fullName evidence="2">Uncharacterized protein</fullName>
    </submittedName>
</protein>
<accession>A0ABT3T3P9</accession>
<reference evidence="2" key="1">
    <citation type="submission" date="2019-02" db="EMBL/GenBank/DDBJ databases">
        <authorList>
            <person name="Li S.-H."/>
        </authorList>
    </citation>
    <scope>NUCLEOTIDE SEQUENCE</scope>
    <source>
        <strain evidence="2">IMCC11814</strain>
    </source>
</reference>
<dbReference type="EMBL" id="SHNO01000001">
    <property type="protein sequence ID" value="MCX2976456.1"/>
    <property type="molecule type" value="Genomic_DNA"/>
</dbReference>